<proteinExistence type="predicted"/>
<accession>A0AC35G9E4</accession>
<protein>
    <submittedName>
        <fullName evidence="2">Uncharacterized protein</fullName>
    </submittedName>
</protein>
<sequence length="139" mass="15753">MLTAKVRDLIISPIDIEDEKGFIVPIQQLLSYVPECYALGFSPCHGSTQYGYTNKTAQELVLLKLKKKIHSFLLLDVPQTFNADAFALFIRKHADYGFSFGIKFDESVETIFKTAFENRVMASLSLCISEFGNFKLRVT</sequence>
<organism evidence="1 2">
    <name type="scientific">Panagrolaimus sp. PS1159</name>
    <dbReference type="NCBI Taxonomy" id="55785"/>
    <lineage>
        <taxon>Eukaryota</taxon>
        <taxon>Metazoa</taxon>
        <taxon>Ecdysozoa</taxon>
        <taxon>Nematoda</taxon>
        <taxon>Chromadorea</taxon>
        <taxon>Rhabditida</taxon>
        <taxon>Tylenchina</taxon>
        <taxon>Panagrolaimomorpha</taxon>
        <taxon>Panagrolaimoidea</taxon>
        <taxon>Panagrolaimidae</taxon>
        <taxon>Panagrolaimus</taxon>
    </lineage>
</organism>
<name>A0AC35G9E4_9BILA</name>
<evidence type="ECO:0000313" key="1">
    <source>
        <dbReference type="Proteomes" id="UP000887580"/>
    </source>
</evidence>
<reference evidence="2" key="1">
    <citation type="submission" date="2022-11" db="UniProtKB">
        <authorList>
            <consortium name="WormBaseParasite"/>
        </authorList>
    </citation>
    <scope>IDENTIFICATION</scope>
</reference>
<dbReference type="WBParaSite" id="PS1159_v2.g2841.t1">
    <property type="protein sequence ID" value="PS1159_v2.g2841.t1"/>
    <property type="gene ID" value="PS1159_v2.g2841"/>
</dbReference>
<dbReference type="Proteomes" id="UP000887580">
    <property type="component" value="Unplaced"/>
</dbReference>
<evidence type="ECO:0000313" key="2">
    <source>
        <dbReference type="WBParaSite" id="PS1159_v2.g2841.t1"/>
    </source>
</evidence>